<feature type="domain" description="Plastocyanin-like" evidence="4">
    <location>
        <begin position="97"/>
        <end position="202"/>
    </location>
</feature>
<evidence type="ECO:0000313" key="5">
    <source>
        <dbReference type="EMBL" id="MBD7911219.1"/>
    </source>
</evidence>
<evidence type="ECO:0000313" key="6">
    <source>
        <dbReference type="Proteomes" id="UP000627781"/>
    </source>
</evidence>
<dbReference type="PANTHER" id="PTHR11709:SF394">
    <property type="entry name" value="FI03373P-RELATED"/>
    <property type="match status" value="1"/>
</dbReference>
<dbReference type="Gene3D" id="2.60.40.420">
    <property type="entry name" value="Cupredoxins - blue copper proteins"/>
    <property type="match status" value="1"/>
</dbReference>
<evidence type="ECO:0000256" key="1">
    <source>
        <dbReference type="ARBA" id="ARBA00022723"/>
    </source>
</evidence>
<dbReference type="SUPFAM" id="SSF49503">
    <property type="entry name" value="Cupredoxins"/>
    <property type="match status" value="2"/>
</dbReference>
<keyword evidence="6" id="KW-1185">Reference proteome</keyword>
<keyword evidence="2" id="KW-0560">Oxidoreductase</keyword>
<evidence type="ECO:0000259" key="4">
    <source>
        <dbReference type="Pfam" id="PF07731"/>
    </source>
</evidence>
<proteinExistence type="predicted"/>
<protein>
    <submittedName>
        <fullName evidence="5">Multicopper oxidase domain-containing protein</fullName>
    </submittedName>
</protein>
<organism evidence="5 6">
    <name type="scientific">Clostridium cibarium</name>
    <dbReference type="NCBI Taxonomy" id="2762247"/>
    <lineage>
        <taxon>Bacteria</taxon>
        <taxon>Bacillati</taxon>
        <taxon>Bacillota</taxon>
        <taxon>Clostridia</taxon>
        <taxon>Eubacteriales</taxon>
        <taxon>Clostridiaceae</taxon>
        <taxon>Clostridium</taxon>
    </lineage>
</organism>
<gene>
    <name evidence="5" type="ORF">H9661_07605</name>
</gene>
<evidence type="ECO:0000256" key="3">
    <source>
        <dbReference type="ARBA" id="ARBA00023008"/>
    </source>
</evidence>
<reference evidence="5 6" key="1">
    <citation type="submission" date="2020-08" db="EMBL/GenBank/DDBJ databases">
        <title>A Genomic Blueprint of the Chicken Gut Microbiome.</title>
        <authorList>
            <person name="Gilroy R."/>
            <person name="Ravi A."/>
            <person name="Getino M."/>
            <person name="Pursley I."/>
            <person name="Horton D.L."/>
            <person name="Alikhan N.-F."/>
            <person name="Baker D."/>
            <person name="Gharbi K."/>
            <person name="Hall N."/>
            <person name="Watson M."/>
            <person name="Adriaenssens E.M."/>
            <person name="Foster-Nyarko E."/>
            <person name="Jarju S."/>
            <person name="Secka A."/>
            <person name="Antonio M."/>
            <person name="Oren A."/>
            <person name="Chaudhuri R."/>
            <person name="La Ragione R.M."/>
            <person name="Hildebrand F."/>
            <person name="Pallen M.J."/>
        </authorList>
    </citation>
    <scope>NUCLEOTIDE SEQUENCE [LARGE SCALE GENOMIC DNA]</scope>
    <source>
        <strain evidence="5 6">Sa3CVN1</strain>
    </source>
</reference>
<sequence length="525" mass="59973">MAIRHYVLLATDGFICLPNGPDLCSNTPNPCTSADNPCTDPQCPCSEDRKKVYVFSFIGGLYKVIDEGNVQYENPELNWKDSRKWQDLFNLRGTGTIPAPMIWGEVGDRIYITLINLGMKCRPDLMDPHTVHLHGAHVATQLDGFPEASFAVPMWMKPTEEPPNATYFFEPEHPGTQMYHCHVEASEHVQMGMYGALVVYPSKKSLEKAGITQDQKGRWYLHREHQCQIPITATNRNFAYNDINTYFDKEYVMLLSDIDSVWHDAVWKPDPNNPFNAVNFKPDYWLVNGRAFPDTLLPHPQTPSSGSNSNLTQINYESYVHISTNEKFLLRMINLGYQVVPWHIHGWHFTVVGKDAHPSPFLKIATKLNYLERNDPMGYIDDMDYMDNMEQMDHELQNMGFTATIGSGETYDLLLIAEDKRPVYRKYIVKGEDSIQDKIPSLCSQLADMEVADIPTEPVNCPNYNTVNYIDICQGNQGDDKFFPQFYPAHNHDDYKVTNNGVYPGGQLIFIQTDAPKNVMKMTLQ</sequence>
<dbReference type="Proteomes" id="UP000627781">
    <property type="component" value="Unassembled WGS sequence"/>
</dbReference>
<keyword evidence="3" id="KW-0186">Copper</keyword>
<dbReference type="EMBL" id="JACSRA010000009">
    <property type="protein sequence ID" value="MBD7911219.1"/>
    <property type="molecule type" value="Genomic_DNA"/>
</dbReference>
<dbReference type="Pfam" id="PF07731">
    <property type="entry name" value="Cu-oxidase_2"/>
    <property type="match status" value="1"/>
</dbReference>
<name>A0ABR8PSR6_9CLOT</name>
<dbReference type="PANTHER" id="PTHR11709">
    <property type="entry name" value="MULTI-COPPER OXIDASE"/>
    <property type="match status" value="1"/>
</dbReference>
<comment type="caution">
    <text evidence="5">The sequence shown here is derived from an EMBL/GenBank/DDBJ whole genome shotgun (WGS) entry which is preliminary data.</text>
</comment>
<dbReference type="RefSeq" id="WP_191768077.1">
    <property type="nucleotide sequence ID" value="NZ_JACSRA010000009.1"/>
</dbReference>
<evidence type="ECO:0000256" key="2">
    <source>
        <dbReference type="ARBA" id="ARBA00023002"/>
    </source>
</evidence>
<dbReference type="InterPro" id="IPR008972">
    <property type="entry name" value="Cupredoxin"/>
</dbReference>
<accession>A0ABR8PSR6</accession>
<keyword evidence="1" id="KW-0479">Metal-binding</keyword>
<dbReference type="InterPro" id="IPR011706">
    <property type="entry name" value="Cu-oxidase_C"/>
</dbReference>
<dbReference type="InterPro" id="IPR045087">
    <property type="entry name" value="Cu-oxidase_fam"/>
</dbReference>